<reference evidence="1 2" key="1">
    <citation type="journal article" date="2019" name="Int. J. Syst. Evol. Microbiol.">
        <title>The Global Catalogue of Microorganisms (GCM) 10K type strain sequencing project: providing services to taxonomists for standard genome sequencing and annotation.</title>
        <authorList>
            <consortium name="The Broad Institute Genomics Platform"/>
            <consortium name="The Broad Institute Genome Sequencing Center for Infectious Disease"/>
            <person name="Wu L."/>
            <person name="Ma J."/>
        </authorList>
    </citation>
    <scope>NUCLEOTIDE SEQUENCE [LARGE SCALE GENOMIC DNA]</scope>
    <source>
        <strain evidence="1 2">JCM 4087</strain>
    </source>
</reference>
<organism evidence="1 2">
    <name type="scientific">Streptomyces thioluteus</name>
    <dbReference type="NCBI Taxonomy" id="66431"/>
    <lineage>
        <taxon>Bacteria</taxon>
        <taxon>Bacillati</taxon>
        <taxon>Actinomycetota</taxon>
        <taxon>Actinomycetes</taxon>
        <taxon>Kitasatosporales</taxon>
        <taxon>Streptomycetaceae</taxon>
        <taxon>Streptomyces</taxon>
    </lineage>
</organism>
<name>A0ABN3X2A5_STRTU</name>
<dbReference type="Pfam" id="PF13830">
    <property type="entry name" value="DUF4192"/>
    <property type="match status" value="1"/>
</dbReference>
<evidence type="ECO:0008006" key="3">
    <source>
        <dbReference type="Google" id="ProtNLM"/>
    </source>
</evidence>
<accession>A0ABN3X2A5</accession>
<dbReference type="Proteomes" id="UP001501102">
    <property type="component" value="Unassembled WGS sequence"/>
</dbReference>
<comment type="caution">
    <text evidence="1">The sequence shown here is derived from an EMBL/GenBank/DDBJ whole genome shotgun (WGS) entry which is preliminary data.</text>
</comment>
<dbReference type="InterPro" id="IPR025447">
    <property type="entry name" value="DUF4192"/>
</dbReference>
<gene>
    <name evidence="1" type="ORF">GCM10020221_33960</name>
</gene>
<keyword evidence="2" id="KW-1185">Reference proteome</keyword>
<evidence type="ECO:0000313" key="2">
    <source>
        <dbReference type="Proteomes" id="UP001501102"/>
    </source>
</evidence>
<sequence>MPGTSVMAAAAAYAGVRVGGSLREMEARLAPLGGRAAEEQRHALDAGAAELLPRMLGAECETVRRETLDLAELVLRRLDDAPPVEARAGADARDDGLVSADEAAAIVLGLQDRVARDRAAEWMEGSRLPATLRLWRARSPAAAYRPTRSTPPRR</sequence>
<evidence type="ECO:0000313" key="1">
    <source>
        <dbReference type="EMBL" id="GAA2935398.1"/>
    </source>
</evidence>
<protein>
    <recommendedName>
        <fullName evidence="3">DUF222 domain-containing protein</fullName>
    </recommendedName>
</protein>
<proteinExistence type="predicted"/>
<dbReference type="EMBL" id="BAAAXZ010000127">
    <property type="protein sequence ID" value="GAA2935398.1"/>
    <property type="molecule type" value="Genomic_DNA"/>
</dbReference>